<keyword evidence="3 6" id="KW-0378">Hydrolase</keyword>
<evidence type="ECO:0000256" key="5">
    <source>
        <dbReference type="ARBA" id="ARBA00023049"/>
    </source>
</evidence>
<dbReference type="Pfam" id="PF01432">
    <property type="entry name" value="Peptidase_M3"/>
    <property type="match status" value="1"/>
</dbReference>
<evidence type="ECO:0000259" key="7">
    <source>
        <dbReference type="Pfam" id="PF01432"/>
    </source>
</evidence>
<dbReference type="RefSeq" id="WP_243800325.1">
    <property type="nucleotide sequence ID" value="NZ_JALHAT010000018.1"/>
</dbReference>
<dbReference type="InterPro" id="IPR042088">
    <property type="entry name" value="OligoPept_F_C"/>
</dbReference>
<dbReference type="Gene3D" id="1.20.140.70">
    <property type="entry name" value="Oligopeptidase f, N-terminal domain"/>
    <property type="match status" value="1"/>
</dbReference>
<keyword evidence="10" id="KW-1185">Reference proteome</keyword>
<dbReference type="PROSITE" id="PS51318">
    <property type="entry name" value="TAT"/>
    <property type="match status" value="1"/>
</dbReference>
<name>A0ABT0ADV2_9SPHN</name>
<evidence type="ECO:0000256" key="1">
    <source>
        <dbReference type="ARBA" id="ARBA00022670"/>
    </source>
</evidence>
<dbReference type="PANTHER" id="PTHR11804">
    <property type="entry name" value="PROTEASE M3 THIMET OLIGOPEPTIDASE-RELATED"/>
    <property type="match status" value="1"/>
</dbReference>
<feature type="domain" description="Peptidase M3A/M3B catalytic" evidence="7">
    <location>
        <begin position="239"/>
        <end position="612"/>
    </location>
</feature>
<dbReference type="Gene3D" id="1.10.287.830">
    <property type="entry name" value="putative peptidase helix hairpin domain like"/>
    <property type="match status" value="1"/>
</dbReference>
<dbReference type="InterPro" id="IPR001567">
    <property type="entry name" value="Pept_M3A_M3B_dom"/>
</dbReference>
<keyword evidence="4 6" id="KW-0862">Zinc</keyword>
<evidence type="ECO:0000256" key="4">
    <source>
        <dbReference type="ARBA" id="ARBA00022833"/>
    </source>
</evidence>
<dbReference type="Gene3D" id="1.10.1370.20">
    <property type="entry name" value="Oligoendopeptidase f, C-terminal domain"/>
    <property type="match status" value="1"/>
</dbReference>
<feature type="domain" description="Oligopeptidase F N-terminal" evidence="8">
    <location>
        <begin position="145"/>
        <end position="213"/>
    </location>
</feature>
<evidence type="ECO:0000256" key="6">
    <source>
        <dbReference type="RuleBase" id="RU003435"/>
    </source>
</evidence>
<dbReference type="InterPro" id="IPR006311">
    <property type="entry name" value="TAT_signal"/>
</dbReference>
<comment type="similarity">
    <text evidence="6">Belongs to the peptidase M3 family.</text>
</comment>
<dbReference type="Pfam" id="PF08439">
    <property type="entry name" value="Peptidase_M3_N"/>
    <property type="match status" value="1"/>
</dbReference>
<evidence type="ECO:0000256" key="2">
    <source>
        <dbReference type="ARBA" id="ARBA00022723"/>
    </source>
</evidence>
<reference evidence="9" key="1">
    <citation type="submission" date="2022-03" db="EMBL/GenBank/DDBJ databases">
        <title>Identification of a novel bacterium isolated from mangrove sediments.</title>
        <authorList>
            <person name="Pan X."/>
        </authorList>
    </citation>
    <scope>NUCLEOTIDE SEQUENCE</scope>
    <source>
        <strain evidence="9">B2637</strain>
    </source>
</reference>
<dbReference type="Proteomes" id="UP001162802">
    <property type="component" value="Unassembled WGS sequence"/>
</dbReference>
<dbReference type="PANTHER" id="PTHR11804:SF84">
    <property type="entry name" value="SACCHAROLYSIN"/>
    <property type="match status" value="1"/>
</dbReference>
<dbReference type="CDD" id="cd09608">
    <property type="entry name" value="M3B_PepF"/>
    <property type="match status" value="1"/>
</dbReference>
<keyword evidence="1 6" id="KW-0645">Protease</keyword>
<comment type="cofactor">
    <cofactor evidence="6">
        <name>Zn(2+)</name>
        <dbReference type="ChEBI" id="CHEBI:29105"/>
    </cofactor>
    <text evidence="6">Binds 1 zinc ion.</text>
</comment>
<comment type="caution">
    <text evidence="9">The sequence shown here is derived from an EMBL/GenBank/DDBJ whole genome shotgun (WGS) entry which is preliminary data.</text>
</comment>
<evidence type="ECO:0000313" key="9">
    <source>
        <dbReference type="EMBL" id="MCJ1961344.1"/>
    </source>
</evidence>
<proteinExistence type="inferred from homology"/>
<keyword evidence="5 6" id="KW-0482">Metalloprotease</keyword>
<evidence type="ECO:0000256" key="3">
    <source>
        <dbReference type="ARBA" id="ARBA00022801"/>
    </source>
</evidence>
<keyword evidence="2 6" id="KW-0479">Metal-binding</keyword>
<organism evidence="9 10">
    <name type="scientific">Novosphingobium mangrovi</name>
    <name type="common">ex Hu et al. 2023</name>
    <dbReference type="NCBI Taxonomy" id="2930094"/>
    <lineage>
        <taxon>Bacteria</taxon>
        <taxon>Pseudomonadati</taxon>
        <taxon>Pseudomonadota</taxon>
        <taxon>Alphaproteobacteria</taxon>
        <taxon>Sphingomonadales</taxon>
        <taxon>Sphingomonadaceae</taxon>
        <taxon>Novosphingobium</taxon>
    </lineage>
</organism>
<gene>
    <name evidence="9" type="ORF">MTR65_11680</name>
</gene>
<evidence type="ECO:0000259" key="8">
    <source>
        <dbReference type="Pfam" id="PF08439"/>
    </source>
</evidence>
<evidence type="ECO:0000313" key="10">
    <source>
        <dbReference type="Proteomes" id="UP001162802"/>
    </source>
</evidence>
<dbReference type="InterPro" id="IPR013647">
    <property type="entry name" value="OligopepF_N_dom"/>
</dbReference>
<protein>
    <submittedName>
        <fullName evidence="9">Oligoendopeptidase F family protein</fullName>
    </submittedName>
</protein>
<dbReference type="InterPro" id="IPR045090">
    <property type="entry name" value="Pept_M3A_M3B"/>
</dbReference>
<dbReference type="SUPFAM" id="SSF55486">
    <property type="entry name" value="Metalloproteases ('zincins'), catalytic domain"/>
    <property type="match status" value="1"/>
</dbReference>
<dbReference type="EMBL" id="JALHAT010000018">
    <property type="protein sequence ID" value="MCJ1961344.1"/>
    <property type="molecule type" value="Genomic_DNA"/>
</dbReference>
<sequence length="631" mass="69852">MIALDRRKALGLAASLPVAASLTGLGASGAHGAEVPSGSGAGSGASWDLTDLFPDTQAWDAARKAVLAALPRLSAYKGTLGTSAQALARALDDISMIKLKAMRVYVYSSLQADEDVRAPAPQEREAQARDMFSQMGQATAWVDPEVLDLGEETIERFIAENETLTRRFAFPLRDTLRRAEHILDDQGEAILASASAALAGPGSVRDQLVASDIPWPTITLSDGREVRLDAQGYSHSRDADNRADRKRVFDSYWSAFKGYEGSLGAALAAKLKGDVFEAENRGYESCLAMALAANRIPEGVYRSLVAEVNAGLPQLHRYFQLRRRMLKLPDIHYYDIYPPLVQMDRTFTLGDMRNVALDALKPLGRDYVRLMGEATAKKWMDPFPRPGKRAGAYMNGAVYDVHPYLLLNLSESFDGVSTFVHEWGHAMHTLIAAKAQPYETARYPTFLAEIASTANEVFLTEYMLERAKTKEEKLYYLGMRLEGLRGTFYRQTMFAEFELKIHEMAEAGEGLSGASISRVYGEILRRYHGADFIIDAPYEMEWAMIGHFYRFFYVYQYATSITAGTWFARSVLDGGTAERENFLGVLRAGGSDYPTDILKRAGLDMASPQPYRDLVAGFGQTLDEIEALLDA</sequence>
<accession>A0ABT0ADV2</accession>